<feature type="non-terminal residue" evidence="1">
    <location>
        <position position="1"/>
    </location>
</feature>
<dbReference type="Proteomes" id="UP001583280">
    <property type="component" value="Unassembled WGS sequence"/>
</dbReference>
<sequence length="179" mass="20359">QADILSDSGYFTGKFTEPGIGNGYIVTYASKMVNAILISEDLKASTFFAIENYLEPDHDTKLTLTEIFHAVLARENADYNNLEQISFDYLDPDLEDLVDGYRFVNDIPDTKEISIISGNTRWNQFAKSDLNIIVQELVPSRTASRFSFTKDIPSAMSFYERKGMYNRMHIYLAPKLVKG</sequence>
<name>A0ABR3ZGC0_9PEZI</name>
<evidence type="ECO:0000313" key="2">
    <source>
        <dbReference type="Proteomes" id="UP001583280"/>
    </source>
</evidence>
<evidence type="ECO:0000313" key="1">
    <source>
        <dbReference type="EMBL" id="KAL1899755.1"/>
    </source>
</evidence>
<gene>
    <name evidence="1" type="ORF">Cpir12675_001257</name>
</gene>
<reference evidence="1 2" key="1">
    <citation type="journal article" date="2024" name="IMA Fungus">
        <title>IMA Genome - F19 : A genome assembly and annotation guide to empower mycologists, including annotated draft genome sequences of Ceratocystis pirilliformis, Diaporthe australafricana, Fusarium ophioides, Paecilomyces lecythidis, and Sporothrix stenoceras.</title>
        <authorList>
            <person name="Aylward J."/>
            <person name="Wilson A.M."/>
            <person name="Visagie C.M."/>
            <person name="Spraker J."/>
            <person name="Barnes I."/>
            <person name="Buitendag C."/>
            <person name="Ceriani C."/>
            <person name="Del Mar Angel L."/>
            <person name="du Plessis D."/>
            <person name="Fuchs T."/>
            <person name="Gasser K."/>
            <person name="Kramer D."/>
            <person name="Li W."/>
            <person name="Munsamy K."/>
            <person name="Piso A."/>
            <person name="Price J.L."/>
            <person name="Sonnekus B."/>
            <person name="Thomas C."/>
            <person name="van der Nest A."/>
            <person name="van Dijk A."/>
            <person name="van Heerden A."/>
            <person name="van Vuuren N."/>
            <person name="Yilmaz N."/>
            <person name="Duong T.A."/>
            <person name="van der Merwe N.A."/>
            <person name="Wingfield M.J."/>
            <person name="Wingfield B.D."/>
        </authorList>
    </citation>
    <scope>NUCLEOTIDE SEQUENCE [LARGE SCALE GENOMIC DNA]</scope>
    <source>
        <strain evidence="1 2">CMW 12675</strain>
    </source>
</reference>
<keyword evidence="2" id="KW-1185">Reference proteome</keyword>
<comment type="caution">
    <text evidence="1">The sequence shown here is derived from an EMBL/GenBank/DDBJ whole genome shotgun (WGS) entry which is preliminary data.</text>
</comment>
<dbReference type="EMBL" id="JAWDJO010000018">
    <property type="protein sequence ID" value="KAL1899755.1"/>
    <property type="molecule type" value="Genomic_DNA"/>
</dbReference>
<proteinExistence type="predicted"/>
<organism evidence="1 2">
    <name type="scientific">Ceratocystis pirilliformis</name>
    <dbReference type="NCBI Taxonomy" id="259994"/>
    <lineage>
        <taxon>Eukaryota</taxon>
        <taxon>Fungi</taxon>
        <taxon>Dikarya</taxon>
        <taxon>Ascomycota</taxon>
        <taxon>Pezizomycotina</taxon>
        <taxon>Sordariomycetes</taxon>
        <taxon>Hypocreomycetidae</taxon>
        <taxon>Microascales</taxon>
        <taxon>Ceratocystidaceae</taxon>
        <taxon>Ceratocystis</taxon>
    </lineage>
</organism>
<protein>
    <submittedName>
        <fullName evidence="1">Uncharacterized protein</fullName>
    </submittedName>
</protein>
<accession>A0ABR3ZGC0</accession>